<evidence type="ECO:0000313" key="1">
    <source>
        <dbReference type="EMBL" id="HIU10402.1"/>
    </source>
</evidence>
<proteinExistence type="predicted"/>
<comment type="caution">
    <text evidence="1">The sequence shown here is derived from an EMBL/GenBank/DDBJ whole genome shotgun (WGS) entry which is preliminary data.</text>
</comment>
<name>A0A9D1HJZ0_9FIRM</name>
<dbReference type="Proteomes" id="UP000824124">
    <property type="component" value="Unassembled WGS sequence"/>
</dbReference>
<dbReference type="AlphaFoldDB" id="A0A9D1HJZ0"/>
<sequence length="130" mass="14613">MGIFSKKSKDTARAMFYDGELQGFTANTPCTFRADITDLLISRINPVVQAALPLERIKTAEIMPEADYMRLHKGVDTAQVKLPRWTLRIVYTAQDGAEKELVFWFVTQDYKGVKGLVELIQPAAPASYTL</sequence>
<organism evidence="1 2">
    <name type="scientific">Candidatus Avidehalobacter gallistercoris</name>
    <dbReference type="NCBI Taxonomy" id="2840694"/>
    <lineage>
        <taxon>Bacteria</taxon>
        <taxon>Bacillati</taxon>
        <taxon>Bacillota</taxon>
        <taxon>Clostridia</taxon>
        <taxon>Eubacteriales</taxon>
        <taxon>Peptococcaceae</taxon>
        <taxon>Peptococcaceae incertae sedis</taxon>
        <taxon>Candidatus Avidehalobacter</taxon>
    </lineage>
</organism>
<evidence type="ECO:0000313" key="2">
    <source>
        <dbReference type="Proteomes" id="UP000824124"/>
    </source>
</evidence>
<accession>A0A9D1HJZ0</accession>
<dbReference type="EMBL" id="DVMH01000021">
    <property type="protein sequence ID" value="HIU10402.1"/>
    <property type="molecule type" value="Genomic_DNA"/>
</dbReference>
<reference evidence="1" key="2">
    <citation type="journal article" date="2021" name="PeerJ">
        <title>Extensive microbial diversity within the chicken gut microbiome revealed by metagenomics and culture.</title>
        <authorList>
            <person name="Gilroy R."/>
            <person name="Ravi A."/>
            <person name="Getino M."/>
            <person name="Pursley I."/>
            <person name="Horton D.L."/>
            <person name="Alikhan N.F."/>
            <person name="Baker D."/>
            <person name="Gharbi K."/>
            <person name="Hall N."/>
            <person name="Watson M."/>
            <person name="Adriaenssens E.M."/>
            <person name="Foster-Nyarko E."/>
            <person name="Jarju S."/>
            <person name="Secka A."/>
            <person name="Antonio M."/>
            <person name="Oren A."/>
            <person name="Chaudhuri R.R."/>
            <person name="La Ragione R."/>
            <person name="Hildebrand F."/>
            <person name="Pallen M.J."/>
        </authorList>
    </citation>
    <scope>NUCLEOTIDE SEQUENCE</scope>
    <source>
        <strain evidence="1">2830</strain>
    </source>
</reference>
<gene>
    <name evidence="1" type="ORF">IAB00_04040</name>
</gene>
<reference evidence="1" key="1">
    <citation type="submission" date="2020-10" db="EMBL/GenBank/DDBJ databases">
        <authorList>
            <person name="Gilroy R."/>
        </authorList>
    </citation>
    <scope>NUCLEOTIDE SEQUENCE</scope>
    <source>
        <strain evidence="1">2830</strain>
    </source>
</reference>
<protein>
    <submittedName>
        <fullName evidence="1">Uncharacterized protein</fullName>
    </submittedName>
</protein>